<dbReference type="RefSeq" id="WP_219853999.1">
    <property type="nucleotide sequence ID" value="NZ_BLSC01000395.1"/>
</dbReference>
<feature type="non-terminal residue" evidence="1">
    <location>
        <position position="63"/>
    </location>
</feature>
<accession>A0A6V8Q5K3</accession>
<dbReference type="Proteomes" id="UP000561271">
    <property type="component" value="Unassembled WGS sequence"/>
</dbReference>
<reference evidence="1 2" key="1">
    <citation type="journal article" date="2020" name="Front. Microbiol.">
        <title>Single-cell genomics of novel Actinobacteria with the Wood-Ljungdahl pathway discovered in a serpentinizing system.</title>
        <authorList>
            <person name="Merino N."/>
            <person name="Kawai M."/>
            <person name="Boyd E.S."/>
            <person name="Colman D.R."/>
            <person name="McGlynn S.E."/>
            <person name="Nealson K.H."/>
            <person name="Kurokawa K."/>
            <person name="Hongoh Y."/>
        </authorList>
    </citation>
    <scope>NUCLEOTIDE SEQUENCE [LARGE SCALE GENOMIC DNA]</scope>
    <source>
        <strain evidence="1 2">S44</strain>
    </source>
</reference>
<comment type="caution">
    <text evidence="1">The sequence shown here is derived from an EMBL/GenBank/DDBJ whole genome shotgun (WGS) entry which is preliminary data.</text>
</comment>
<proteinExistence type="predicted"/>
<organism evidence="1 2">
    <name type="scientific">Candidatus Hakubella thermalkaliphila</name>
    <dbReference type="NCBI Taxonomy" id="2754717"/>
    <lineage>
        <taxon>Bacteria</taxon>
        <taxon>Bacillati</taxon>
        <taxon>Actinomycetota</taxon>
        <taxon>Actinomycetota incertae sedis</taxon>
        <taxon>Candidatus Hakubellales</taxon>
        <taxon>Candidatus Hakubellaceae</taxon>
        <taxon>Candidatus Hakubella</taxon>
    </lineage>
</organism>
<evidence type="ECO:0000313" key="1">
    <source>
        <dbReference type="EMBL" id="GFP38191.1"/>
    </source>
</evidence>
<dbReference type="AlphaFoldDB" id="A0A6V8Q5K3"/>
<name>A0A6V8Q5K3_9ACTN</name>
<sequence>MDAIKIHDLLEVPANQYIHSFHRCNRYVLGICYMFSSHDSIINIILQRHLPEYLQYVVVQLKK</sequence>
<dbReference type="EMBL" id="BLSC01000395">
    <property type="protein sequence ID" value="GFP38191.1"/>
    <property type="molecule type" value="Genomic_DNA"/>
</dbReference>
<evidence type="ECO:0000313" key="2">
    <source>
        <dbReference type="Proteomes" id="UP000561271"/>
    </source>
</evidence>
<gene>
    <name evidence="1" type="ORF">HKBW3S44_01871</name>
</gene>
<protein>
    <submittedName>
        <fullName evidence="1">Uncharacterized protein</fullName>
    </submittedName>
</protein>